<evidence type="ECO:0000256" key="1">
    <source>
        <dbReference type="SAM" id="MobiDB-lite"/>
    </source>
</evidence>
<sequence length="220" mass="23862">MKSTMEDVMENENEFLFLGGRPSLDLVNTLRGRNDHVLGKRDLVTTVAELQDWIAAADKQTEWFTLELPESSPTQGELSDAVALREAVHALAVEENGQDVQDPLDVINQLALAQPTPALARIDEGGEGDGEDSRGSRFTVTGGNGPTTVAQLVGFVAADAVNLFATVEGARIKECAQPRCGMVFVDSSRGNRRRWCSMATCGNRAKVKRFDDRARAAAQE</sequence>
<dbReference type="Proteomes" id="UP000824190">
    <property type="component" value="Unassembled WGS sequence"/>
</dbReference>
<dbReference type="InterPro" id="IPR021005">
    <property type="entry name" value="Znf_CGNR"/>
</dbReference>
<reference evidence="3" key="2">
    <citation type="submission" date="2021-04" db="EMBL/GenBank/DDBJ databases">
        <authorList>
            <person name="Gilroy R."/>
        </authorList>
    </citation>
    <scope>NUCLEOTIDE SEQUENCE</scope>
    <source>
        <strain evidence="3">CHK32-1732</strain>
    </source>
</reference>
<dbReference type="InterPro" id="IPR010852">
    <property type="entry name" value="ABATE"/>
</dbReference>
<dbReference type="Gene3D" id="1.10.3300.10">
    <property type="entry name" value="Jann2411-like domain"/>
    <property type="match status" value="1"/>
</dbReference>
<dbReference type="AlphaFoldDB" id="A0A9D1UME6"/>
<dbReference type="SUPFAM" id="SSF160904">
    <property type="entry name" value="Jann2411-like"/>
    <property type="match status" value="1"/>
</dbReference>
<proteinExistence type="predicted"/>
<name>A0A9D1UME6_9CORY</name>
<protein>
    <submittedName>
        <fullName evidence="3">CGNR zinc finger domain-containing protein</fullName>
    </submittedName>
</protein>
<dbReference type="Pfam" id="PF07336">
    <property type="entry name" value="ABATE"/>
    <property type="match status" value="1"/>
</dbReference>
<reference evidence="3" key="1">
    <citation type="journal article" date="2021" name="PeerJ">
        <title>Extensive microbial diversity within the chicken gut microbiome revealed by metagenomics and culture.</title>
        <authorList>
            <person name="Gilroy R."/>
            <person name="Ravi A."/>
            <person name="Getino M."/>
            <person name="Pursley I."/>
            <person name="Horton D.L."/>
            <person name="Alikhan N.F."/>
            <person name="Baker D."/>
            <person name="Gharbi K."/>
            <person name="Hall N."/>
            <person name="Watson M."/>
            <person name="Adriaenssens E.M."/>
            <person name="Foster-Nyarko E."/>
            <person name="Jarju S."/>
            <person name="Secka A."/>
            <person name="Antonio M."/>
            <person name="Oren A."/>
            <person name="Chaudhuri R.R."/>
            <person name="La Ragione R."/>
            <person name="Hildebrand F."/>
            <person name="Pallen M.J."/>
        </authorList>
    </citation>
    <scope>NUCLEOTIDE SEQUENCE</scope>
    <source>
        <strain evidence="3">CHK32-1732</strain>
    </source>
</reference>
<evidence type="ECO:0000313" key="3">
    <source>
        <dbReference type="EMBL" id="HIW91906.1"/>
    </source>
</evidence>
<feature type="domain" description="Zinc finger CGNR" evidence="2">
    <location>
        <begin position="171"/>
        <end position="213"/>
    </location>
</feature>
<accession>A0A9D1UME6</accession>
<dbReference type="Pfam" id="PF11706">
    <property type="entry name" value="zf-CGNR"/>
    <property type="match status" value="1"/>
</dbReference>
<comment type="caution">
    <text evidence="3">The sequence shown here is derived from an EMBL/GenBank/DDBJ whole genome shotgun (WGS) entry which is preliminary data.</text>
</comment>
<dbReference type="EMBL" id="DXGC01000078">
    <property type="protein sequence ID" value="HIW91906.1"/>
    <property type="molecule type" value="Genomic_DNA"/>
</dbReference>
<organism evidence="3 4">
    <name type="scientific">Candidatus Corynebacterium avicola</name>
    <dbReference type="NCBI Taxonomy" id="2838527"/>
    <lineage>
        <taxon>Bacteria</taxon>
        <taxon>Bacillati</taxon>
        <taxon>Actinomycetota</taxon>
        <taxon>Actinomycetes</taxon>
        <taxon>Mycobacteriales</taxon>
        <taxon>Corynebacteriaceae</taxon>
        <taxon>Corynebacterium</taxon>
    </lineage>
</organism>
<dbReference type="PANTHER" id="PTHR35525:SF3">
    <property type="entry name" value="BLL6575 PROTEIN"/>
    <property type="match status" value="1"/>
</dbReference>
<dbReference type="PANTHER" id="PTHR35525">
    <property type="entry name" value="BLL6575 PROTEIN"/>
    <property type="match status" value="1"/>
</dbReference>
<gene>
    <name evidence="3" type="ORF">H9870_09630</name>
</gene>
<evidence type="ECO:0000313" key="4">
    <source>
        <dbReference type="Proteomes" id="UP000824190"/>
    </source>
</evidence>
<evidence type="ECO:0000259" key="2">
    <source>
        <dbReference type="Pfam" id="PF11706"/>
    </source>
</evidence>
<dbReference type="InterPro" id="IPR023286">
    <property type="entry name" value="ABATE_dom_sf"/>
</dbReference>
<feature type="region of interest" description="Disordered" evidence="1">
    <location>
        <begin position="118"/>
        <end position="143"/>
    </location>
</feature>